<name>V8NH38_OPHHA</name>
<proteinExistence type="predicted"/>
<dbReference type="OrthoDB" id="410381at2759"/>
<comment type="caution">
    <text evidence="1">The sequence shown here is derived from an EMBL/GenBank/DDBJ whole genome shotgun (WGS) entry which is preliminary data.</text>
</comment>
<dbReference type="PANTHER" id="PTHR47027:SF30">
    <property type="entry name" value="THAP-TYPE DOMAIN-CONTAINING PROTEIN"/>
    <property type="match status" value="1"/>
</dbReference>
<sequence length="282" mass="33783">MTINVEKSKAMIFSRQQKMRRCVLNGRRIEQVQSFTYLWLVFQTNGKWNKHTVYYWLRIMEMEEGRLPKLALMEQIISSNKNNWLSRALKKVSSFGIPLNWQQYNHRQIRMWIAHRFKDISAQSDIAQVGLRRSLGKLAAYCIKNRMTINVEKSKAMIFSRQQKMRRCVLNGRRIEQVQSFTYLWLVFQTNGKWNKHTVYYWLRIMEMEEGRLPKLALMEQIISSNKNNWLSRALKKVSSFGIPLNWQQYNHRQIRMWIAHRFKDISAQSDIAQVTAAKVFP</sequence>
<feature type="non-terminal residue" evidence="1">
    <location>
        <position position="282"/>
    </location>
</feature>
<evidence type="ECO:0000313" key="1">
    <source>
        <dbReference type="EMBL" id="ETE61281.1"/>
    </source>
</evidence>
<dbReference type="AlphaFoldDB" id="V8NH38"/>
<gene>
    <name evidence="1" type="ORF">L345_12970</name>
</gene>
<organism evidence="1 2">
    <name type="scientific">Ophiophagus hannah</name>
    <name type="common">King cobra</name>
    <name type="synonym">Naja hannah</name>
    <dbReference type="NCBI Taxonomy" id="8665"/>
    <lineage>
        <taxon>Eukaryota</taxon>
        <taxon>Metazoa</taxon>
        <taxon>Chordata</taxon>
        <taxon>Craniata</taxon>
        <taxon>Vertebrata</taxon>
        <taxon>Euteleostomi</taxon>
        <taxon>Lepidosauria</taxon>
        <taxon>Squamata</taxon>
        <taxon>Bifurcata</taxon>
        <taxon>Unidentata</taxon>
        <taxon>Episquamata</taxon>
        <taxon>Toxicofera</taxon>
        <taxon>Serpentes</taxon>
        <taxon>Colubroidea</taxon>
        <taxon>Elapidae</taxon>
        <taxon>Elapinae</taxon>
        <taxon>Ophiophagus</taxon>
    </lineage>
</organism>
<evidence type="ECO:0000313" key="2">
    <source>
        <dbReference type="Proteomes" id="UP000018936"/>
    </source>
</evidence>
<keyword evidence="2" id="KW-1185">Reference proteome</keyword>
<dbReference type="Proteomes" id="UP000018936">
    <property type="component" value="Unassembled WGS sequence"/>
</dbReference>
<reference evidence="1 2" key="1">
    <citation type="journal article" date="2013" name="Proc. Natl. Acad. Sci. U.S.A.">
        <title>The king cobra genome reveals dynamic gene evolution and adaptation in the snake venom system.</title>
        <authorList>
            <person name="Vonk F.J."/>
            <person name="Casewell N.R."/>
            <person name="Henkel C.V."/>
            <person name="Heimberg A.M."/>
            <person name="Jansen H.J."/>
            <person name="McCleary R.J."/>
            <person name="Kerkkamp H.M."/>
            <person name="Vos R.A."/>
            <person name="Guerreiro I."/>
            <person name="Calvete J.J."/>
            <person name="Wuster W."/>
            <person name="Woods A.E."/>
            <person name="Logan J.M."/>
            <person name="Harrison R.A."/>
            <person name="Castoe T.A."/>
            <person name="de Koning A.P."/>
            <person name="Pollock D.D."/>
            <person name="Yandell M."/>
            <person name="Calderon D."/>
            <person name="Renjifo C."/>
            <person name="Currier R.B."/>
            <person name="Salgado D."/>
            <person name="Pla D."/>
            <person name="Sanz L."/>
            <person name="Hyder A.S."/>
            <person name="Ribeiro J.M."/>
            <person name="Arntzen J.W."/>
            <person name="van den Thillart G.E."/>
            <person name="Boetzer M."/>
            <person name="Pirovano W."/>
            <person name="Dirks R.P."/>
            <person name="Spaink H.P."/>
            <person name="Duboule D."/>
            <person name="McGlinn E."/>
            <person name="Kini R.M."/>
            <person name="Richardson M.K."/>
        </authorList>
    </citation>
    <scope>NUCLEOTIDE SEQUENCE</scope>
    <source>
        <tissue evidence="1">Blood</tissue>
    </source>
</reference>
<protein>
    <submittedName>
        <fullName evidence="1">Uncharacterized protein</fullName>
    </submittedName>
</protein>
<dbReference type="EMBL" id="AZIM01004045">
    <property type="protein sequence ID" value="ETE61281.1"/>
    <property type="molecule type" value="Genomic_DNA"/>
</dbReference>
<accession>V8NH38</accession>
<dbReference type="PANTHER" id="PTHR47027">
    <property type="entry name" value="REVERSE TRANSCRIPTASE DOMAIN-CONTAINING PROTEIN"/>
    <property type="match status" value="1"/>
</dbReference>